<feature type="transmembrane region" description="Helical" evidence="6">
    <location>
        <begin position="148"/>
        <end position="168"/>
    </location>
</feature>
<gene>
    <name evidence="8" type="ORF">BKP37_10880</name>
</gene>
<accession>A0A1S2LNT6</accession>
<feature type="transmembrane region" description="Helical" evidence="6">
    <location>
        <begin position="115"/>
        <end position="136"/>
    </location>
</feature>
<sequence>MMNKGILFIFYLLIAVAIYLFQEELLIWFQETRETSIFLTMFIATLFALFPIIPFPIIGGIIGAMYGTFLGGFVTWVASTAASLIMFLFIRFVFQNWGLKVINRYKRLELVTVMFERNAFITILVSRLIPFIPSIVVNAYSAVSRVSFISYSVASSLGKIPAMLLFAVLGHSFVSTNQEVIFVVGIYVLIILFTIYLYTRWKKAIFLKETK</sequence>
<feature type="domain" description="VTT" evidence="7">
    <location>
        <begin position="55"/>
        <end position="171"/>
    </location>
</feature>
<protein>
    <recommendedName>
        <fullName evidence="6">TVP38/TMEM64 family membrane protein</fullName>
    </recommendedName>
</protein>
<keyword evidence="9" id="KW-1185">Reference proteome</keyword>
<evidence type="ECO:0000313" key="8">
    <source>
        <dbReference type="EMBL" id="OIJ13327.1"/>
    </source>
</evidence>
<evidence type="ECO:0000256" key="5">
    <source>
        <dbReference type="ARBA" id="ARBA00023136"/>
    </source>
</evidence>
<dbReference type="InterPro" id="IPR032816">
    <property type="entry name" value="VTT_dom"/>
</dbReference>
<dbReference type="PANTHER" id="PTHR12677:SF59">
    <property type="entry name" value="GOLGI APPARATUS MEMBRANE PROTEIN TVP38-RELATED"/>
    <property type="match status" value="1"/>
</dbReference>
<dbReference type="Pfam" id="PF09335">
    <property type="entry name" value="VTT_dom"/>
    <property type="match status" value="1"/>
</dbReference>
<name>A0A1S2LNT6_9BACI</name>
<keyword evidence="5 6" id="KW-0472">Membrane</keyword>
<organism evidence="8 9">
    <name type="scientific">Anaerobacillus alkalilacustris</name>
    <dbReference type="NCBI Taxonomy" id="393763"/>
    <lineage>
        <taxon>Bacteria</taxon>
        <taxon>Bacillati</taxon>
        <taxon>Bacillota</taxon>
        <taxon>Bacilli</taxon>
        <taxon>Bacillales</taxon>
        <taxon>Bacillaceae</taxon>
        <taxon>Anaerobacillus</taxon>
    </lineage>
</organism>
<comment type="caution">
    <text evidence="8">The sequence shown here is derived from an EMBL/GenBank/DDBJ whole genome shotgun (WGS) entry which is preliminary data.</text>
</comment>
<feature type="transmembrane region" description="Helical" evidence="6">
    <location>
        <begin position="6"/>
        <end position="29"/>
    </location>
</feature>
<evidence type="ECO:0000256" key="6">
    <source>
        <dbReference type="RuleBase" id="RU366058"/>
    </source>
</evidence>
<dbReference type="AlphaFoldDB" id="A0A1S2LNT6"/>
<keyword evidence="2 6" id="KW-1003">Cell membrane</keyword>
<evidence type="ECO:0000256" key="4">
    <source>
        <dbReference type="ARBA" id="ARBA00022989"/>
    </source>
</evidence>
<dbReference type="EMBL" id="MLQR01000029">
    <property type="protein sequence ID" value="OIJ13327.1"/>
    <property type="molecule type" value="Genomic_DNA"/>
</dbReference>
<keyword evidence="4 6" id="KW-1133">Transmembrane helix</keyword>
<proteinExistence type="inferred from homology"/>
<dbReference type="GO" id="GO:0005886">
    <property type="term" value="C:plasma membrane"/>
    <property type="evidence" value="ECO:0007669"/>
    <property type="project" value="UniProtKB-SubCell"/>
</dbReference>
<dbReference type="InterPro" id="IPR015414">
    <property type="entry name" value="TMEM64"/>
</dbReference>
<evidence type="ECO:0000256" key="2">
    <source>
        <dbReference type="ARBA" id="ARBA00022475"/>
    </source>
</evidence>
<dbReference type="Proteomes" id="UP000179524">
    <property type="component" value="Unassembled WGS sequence"/>
</dbReference>
<comment type="similarity">
    <text evidence="6">Belongs to the TVP38/TMEM64 family.</text>
</comment>
<evidence type="ECO:0000313" key="9">
    <source>
        <dbReference type="Proteomes" id="UP000179524"/>
    </source>
</evidence>
<evidence type="ECO:0000259" key="7">
    <source>
        <dbReference type="Pfam" id="PF09335"/>
    </source>
</evidence>
<evidence type="ECO:0000256" key="3">
    <source>
        <dbReference type="ARBA" id="ARBA00022692"/>
    </source>
</evidence>
<dbReference type="PANTHER" id="PTHR12677">
    <property type="entry name" value="GOLGI APPARATUS MEMBRANE PROTEIN TVP38-RELATED"/>
    <property type="match status" value="1"/>
</dbReference>
<feature type="transmembrane region" description="Helical" evidence="6">
    <location>
        <begin position="73"/>
        <end position="94"/>
    </location>
</feature>
<evidence type="ECO:0000256" key="1">
    <source>
        <dbReference type="ARBA" id="ARBA00004651"/>
    </source>
</evidence>
<feature type="transmembrane region" description="Helical" evidence="6">
    <location>
        <begin position="41"/>
        <end position="67"/>
    </location>
</feature>
<keyword evidence="3 6" id="KW-0812">Transmembrane</keyword>
<comment type="subcellular location">
    <subcellularLocation>
        <location evidence="1 6">Cell membrane</location>
        <topology evidence="1 6">Multi-pass membrane protein</topology>
    </subcellularLocation>
</comment>
<reference evidence="8 9" key="1">
    <citation type="submission" date="2016-10" db="EMBL/GenBank/DDBJ databases">
        <title>Draft genome sequences of four alkaliphilic bacteria belonging to the Anaerobacillus genus.</title>
        <authorList>
            <person name="Bassil N.M."/>
            <person name="Lloyd J.R."/>
        </authorList>
    </citation>
    <scope>NUCLEOTIDE SEQUENCE [LARGE SCALE GENOMIC DNA]</scope>
    <source>
        <strain evidence="8 9">DSM 18345</strain>
    </source>
</reference>
<feature type="transmembrane region" description="Helical" evidence="6">
    <location>
        <begin position="180"/>
        <end position="199"/>
    </location>
</feature>